<dbReference type="SUPFAM" id="SSF48371">
    <property type="entry name" value="ARM repeat"/>
    <property type="match status" value="1"/>
</dbReference>
<reference evidence="1 2" key="1">
    <citation type="submission" date="2019-03" db="EMBL/GenBank/DDBJ databases">
        <title>Single cell metagenomics reveals metabolic interactions within the superorganism composed of flagellate Streblomastix strix and complex community of Bacteroidetes bacteria on its surface.</title>
        <authorList>
            <person name="Treitli S.C."/>
            <person name="Kolisko M."/>
            <person name="Husnik F."/>
            <person name="Keeling P."/>
            <person name="Hampl V."/>
        </authorList>
    </citation>
    <scope>NUCLEOTIDE SEQUENCE [LARGE SCALE GENOMIC DNA]</scope>
    <source>
        <strain evidence="1">ST1C</strain>
    </source>
</reference>
<comment type="caution">
    <text evidence="1">The sequence shown here is derived from an EMBL/GenBank/DDBJ whole genome shotgun (WGS) entry which is preliminary data.</text>
</comment>
<gene>
    <name evidence="1" type="ORF">EZS28_002183</name>
</gene>
<dbReference type="Proteomes" id="UP000324800">
    <property type="component" value="Unassembled WGS sequence"/>
</dbReference>
<dbReference type="InterPro" id="IPR011989">
    <property type="entry name" value="ARM-like"/>
</dbReference>
<evidence type="ECO:0000313" key="2">
    <source>
        <dbReference type="Proteomes" id="UP000324800"/>
    </source>
</evidence>
<protein>
    <submittedName>
        <fullName evidence="1">Uncharacterized protein</fullName>
    </submittedName>
</protein>
<dbReference type="Pfam" id="PF00514">
    <property type="entry name" value="Arm"/>
    <property type="match status" value="1"/>
</dbReference>
<dbReference type="AlphaFoldDB" id="A0A5J4X522"/>
<sequence length="89" mass="10038">MEILVHLTAKATYRNMDKMVNERLINVLSNLLDSPKIPVKEQCISALLNISKAGHQKSKAQTSFDIILLLYLQMGESSSFKNTFQLPSE</sequence>
<organism evidence="1 2">
    <name type="scientific">Streblomastix strix</name>
    <dbReference type="NCBI Taxonomy" id="222440"/>
    <lineage>
        <taxon>Eukaryota</taxon>
        <taxon>Metamonada</taxon>
        <taxon>Preaxostyla</taxon>
        <taxon>Oxymonadida</taxon>
        <taxon>Streblomastigidae</taxon>
        <taxon>Streblomastix</taxon>
    </lineage>
</organism>
<evidence type="ECO:0000313" key="1">
    <source>
        <dbReference type="EMBL" id="KAA6402290.1"/>
    </source>
</evidence>
<proteinExistence type="predicted"/>
<dbReference type="InterPro" id="IPR000225">
    <property type="entry name" value="Armadillo"/>
</dbReference>
<dbReference type="EMBL" id="SNRW01000258">
    <property type="protein sequence ID" value="KAA6402290.1"/>
    <property type="molecule type" value="Genomic_DNA"/>
</dbReference>
<dbReference type="Gene3D" id="1.25.10.10">
    <property type="entry name" value="Leucine-rich Repeat Variant"/>
    <property type="match status" value="1"/>
</dbReference>
<dbReference type="InterPro" id="IPR016024">
    <property type="entry name" value="ARM-type_fold"/>
</dbReference>
<accession>A0A5J4X522</accession>
<name>A0A5J4X522_9EUKA</name>